<organism evidence="5 6">
    <name type="scientific">Desulfobulbus propionicus (strain ATCC 33891 / DSM 2032 / VKM B-1956 / 1pr3)</name>
    <dbReference type="NCBI Taxonomy" id="577650"/>
    <lineage>
        <taxon>Bacteria</taxon>
        <taxon>Pseudomonadati</taxon>
        <taxon>Thermodesulfobacteriota</taxon>
        <taxon>Desulfobulbia</taxon>
        <taxon>Desulfobulbales</taxon>
        <taxon>Desulfobulbaceae</taxon>
        <taxon>Desulfobulbus</taxon>
    </lineage>
</organism>
<dbReference type="PANTHER" id="PTHR42845">
    <property type="entry name" value="COENZYME F420-REDUCING HYDROGENASE, GAMMA SUBUNIT"/>
    <property type="match status" value="1"/>
</dbReference>
<comment type="subcellular location">
    <subcellularLocation>
        <location evidence="1">Periplasm</location>
    </subcellularLocation>
</comment>
<dbReference type="InterPro" id="IPR051349">
    <property type="entry name" value="Hydrogenase_assoc-protein"/>
</dbReference>
<keyword evidence="5" id="KW-0830">Ubiquinone</keyword>
<dbReference type="Pfam" id="PF01058">
    <property type="entry name" value="Oxidored_q6"/>
    <property type="match status" value="1"/>
</dbReference>
<keyword evidence="2" id="KW-0574">Periplasm</keyword>
<dbReference type="AlphaFoldDB" id="A0A7U3YM19"/>
<feature type="domain" description="NADH:ubiquinone oxidoreductase-like 20kDa subunit" evidence="4">
    <location>
        <begin position="13"/>
        <end position="167"/>
    </location>
</feature>
<proteinExistence type="predicted"/>
<dbReference type="EMBL" id="CP002364">
    <property type="protein sequence ID" value="ADW17893.1"/>
    <property type="molecule type" value="Genomic_DNA"/>
</dbReference>
<evidence type="ECO:0000313" key="6">
    <source>
        <dbReference type="Proteomes" id="UP000006365"/>
    </source>
</evidence>
<dbReference type="GO" id="GO:0016491">
    <property type="term" value="F:oxidoreductase activity"/>
    <property type="evidence" value="ECO:0007669"/>
    <property type="project" value="UniProtKB-KW"/>
</dbReference>
<evidence type="ECO:0000256" key="2">
    <source>
        <dbReference type="ARBA" id="ARBA00022764"/>
    </source>
</evidence>
<dbReference type="RefSeq" id="WP_015724434.1">
    <property type="nucleotide sequence ID" value="NC_014972.1"/>
</dbReference>
<evidence type="ECO:0000313" key="5">
    <source>
        <dbReference type="EMBL" id="ADW17893.1"/>
    </source>
</evidence>
<accession>A0A7U3YM19</accession>
<keyword evidence="3" id="KW-0560">Oxidoreductase</keyword>
<dbReference type="KEGG" id="dpr:Despr_1743"/>
<dbReference type="Gene3D" id="3.40.50.700">
    <property type="entry name" value="NADH:ubiquinone oxidoreductase-like, 20kDa subunit"/>
    <property type="match status" value="1"/>
</dbReference>
<dbReference type="InterPro" id="IPR037024">
    <property type="entry name" value="NiFe_Hase_small_N_sf"/>
</dbReference>
<dbReference type="GO" id="GO:0042597">
    <property type="term" value="C:periplasmic space"/>
    <property type="evidence" value="ECO:0007669"/>
    <property type="project" value="UniProtKB-SubCell"/>
</dbReference>
<sequence length="308" mass="33521">MRPRLSFEWLHACCGCEIALLNSGESLLRLLERVEIVHFPLLMDHKYHSRGETFDLPEAEIGVVSGGVADRAQLAMLKTMRARCHTLIGLGTCATHGGIPALRNQWSVETTLDTVYGQSAGEQGLVPAALAAPLDRVYSVDEQVRLDLCLPGCPPRPETIVEAIVALIDHNSPRLPRKSVCETCPAQRQGKGAERLRRFLDNADHGADEPVERMRCLLEQGLLCMGPVTAGGCGGQEAPLCIQARVPCRGCYGPVRTDGNPLLDMLGALASNGIEYRGLVDRKSLLRFSGAHGLLKPQRRPNLHDQGK</sequence>
<protein>
    <submittedName>
        <fullName evidence="5">NADH ubiquinone oxidoreductase 20 kDa subunit</fullName>
    </submittedName>
</protein>
<keyword evidence="6" id="KW-1185">Reference proteome</keyword>
<reference evidence="5 6" key="1">
    <citation type="journal article" date="2011" name="Stand. Genomic Sci.">
        <title>Complete genome sequence of Desulfobulbus propionicus type strain (1pr3).</title>
        <authorList>
            <person name="Pagani I."/>
            <person name="Lapidus A."/>
            <person name="Nolan M."/>
            <person name="Lucas S."/>
            <person name="Hammon N."/>
            <person name="Deshpande S."/>
            <person name="Cheng J.F."/>
            <person name="Chertkov O."/>
            <person name="Davenport K."/>
            <person name="Tapia R."/>
            <person name="Han C."/>
            <person name="Goodwin L."/>
            <person name="Pitluck S."/>
            <person name="Liolios K."/>
            <person name="Mavromatis K."/>
            <person name="Ivanova N."/>
            <person name="Mikhailova N."/>
            <person name="Pati A."/>
            <person name="Chen A."/>
            <person name="Palaniappan K."/>
            <person name="Land M."/>
            <person name="Hauser L."/>
            <person name="Chang Y.J."/>
            <person name="Jeffries C.D."/>
            <person name="Detter J.C."/>
            <person name="Brambilla E."/>
            <person name="Kannan K.P."/>
            <person name="Djao O.D."/>
            <person name="Rohde M."/>
            <person name="Pukall R."/>
            <person name="Spring S."/>
            <person name="Goker M."/>
            <person name="Sikorski J."/>
            <person name="Woyke T."/>
            <person name="Bristow J."/>
            <person name="Eisen J.A."/>
            <person name="Markowitz V."/>
            <person name="Hugenholtz P."/>
            <person name="Kyrpides N.C."/>
            <person name="Klenk H.P."/>
        </authorList>
    </citation>
    <scope>NUCLEOTIDE SEQUENCE [LARGE SCALE GENOMIC DNA]</scope>
    <source>
        <strain evidence="6">ATCC 33891 / DSM 2032 / 1pr3</strain>
    </source>
</reference>
<dbReference type="SUPFAM" id="SSF56770">
    <property type="entry name" value="HydA/Nqo6-like"/>
    <property type="match status" value="1"/>
</dbReference>
<dbReference type="PANTHER" id="PTHR42845:SF2">
    <property type="entry name" value="F420-NON-REDUCING HYDROGENASE VHU SUBUNIT G"/>
    <property type="match status" value="1"/>
</dbReference>
<evidence type="ECO:0000256" key="3">
    <source>
        <dbReference type="ARBA" id="ARBA00023002"/>
    </source>
</evidence>
<dbReference type="Proteomes" id="UP000006365">
    <property type="component" value="Chromosome"/>
</dbReference>
<name>A0A7U3YM19_DESPD</name>
<dbReference type="InterPro" id="IPR006137">
    <property type="entry name" value="NADH_UbQ_OxRdtase-like_20kDa"/>
</dbReference>
<dbReference type="GO" id="GO:0051536">
    <property type="term" value="F:iron-sulfur cluster binding"/>
    <property type="evidence" value="ECO:0007669"/>
    <property type="project" value="InterPro"/>
</dbReference>
<evidence type="ECO:0000256" key="1">
    <source>
        <dbReference type="ARBA" id="ARBA00004418"/>
    </source>
</evidence>
<gene>
    <name evidence="5" type="ordered locus">Despr_1743</name>
</gene>
<evidence type="ECO:0000259" key="4">
    <source>
        <dbReference type="Pfam" id="PF01058"/>
    </source>
</evidence>